<dbReference type="GO" id="GO:0045926">
    <property type="term" value="P:negative regulation of growth"/>
    <property type="evidence" value="ECO:0007669"/>
    <property type="project" value="UniProtKB-ARBA"/>
</dbReference>
<name>A0A6G8FG89_9MICO</name>
<dbReference type="SUPFAM" id="SSF88723">
    <property type="entry name" value="PIN domain-like"/>
    <property type="match status" value="1"/>
</dbReference>
<keyword evidence="4 6" id="KW-0378">Hydrolase</keyword>
<dbReference type="GO" id="GO:0000287">
    <property type="term" value="F:magnesium ion binding"/>
    <property type="evidence" value="ECO:0007669"/>
    <property type="project" value="UniProtKB-UniRule"/>
</dbReference>
<evidence type="ECO:0000256" key="4">
    <source>
        <dbReference type="ARBA" id="ARBA00022801"/>
    </source>
</evidence>
<evidence type="ECO:0000313" key="8">
    <source>
        <dbReference type="EMBL" id="QIM15411.1"/>
    </source>
</evidence>
<dbReference type="Pfam" id="PF01850">
    <property type="entry name" value="PIN"/>
    <property type="match status" value="1"/>
</dbReference>
<protein>
    <recommendedName>
        <fullName evidence="6">Ribonuclease VapC</fullName>
        <shortName evidence="6">RNase VapC</shortName>
        <ecNumber evidence="6">3.1.-.-</ecNumber>
    </recommendedName>
    <alternativeName>
        <fullName evidence="6">Toxin VapC</fullName>
    </alternativeName>
</protein>
<dbReference type="GO" id="GO:0016788">
    <property type="term" value="F:hydrolase activity, acting on ester bonds"/>
    <property type="evidence" value="ECO:0007669"/>
    <property type="project" value="InterPro"/>
</dbReference>
<evidence type="ECO:0000313" key="9">
    <source>
        <dbReference type="Proteomes" id="UP000501387"/>
    </source>
</evidence>
<dbReference type="KEGG" id="lins:G7067_01730"/>
<reference evidence="8 9" key="1">
    <citation type="submission" date="2020-03" db="EMBL/GenBank/DDBJ databases">
        <title>Leucobacter sp. nov., isolated from beetles.</title>
        <authorList>
            <person name="Hyun D.-W."/>
            <person name="Bae J.-W."/>
        </authorList>
    </citation>
    <scope>NUCLEOTIDE SEQUENCE [LARGE SCALE GENOMIC DNA]</scope>
    <source>
        <strain evidence="8 9">HDW9B</strain>
    </source>
</reference>
<evidence type="ECO:0000256" key="3">
    <source>
        <dbReference type="ARBA" id="ARBA00022723"/>
    </source>
</evidence>
<dbReference type="Proteomes" id="UP000501387">
    <property type="component" value="Chromosome"/>
</dbReference>
<keyword evidence="3 6" id="KW-0479">Metal-binding</keyword>
<comment type="function">
    <text evidence="6">Toxic component of a toxin-antitoxin (TA) system. An RNase.</text>
</comment>
<keyword evidence="5 6" id="KW-0460">Magnesium</keyword>
<evidence type="ECO:0000256" key="5">
    <source>
        <dbReference type="ARBA" id="ARBA00022842"/>
    </source>
</evidence>
<evidence type="ECO:0000256" key="1">
    <source>
        <dbReference type="ARBA" id="ARBA00022649"/>
    </source>
</evidence>
<dbReference type="NCBIfam" id="TIGR00028">
    <property type="entry name" value="Mtu_PIN_fam"/>
    <property type="match status" value="1"/>
</dbReference>
<keyword evidence="6" id="KW-0800">Toxin</keyword>
<feature type="binding site" evidence="6">
    <location>
        <position position="105"/>
    </location>
    <ligand>
        <name>Mg(2+)</name>
        <dbReference type="ChEBI" id="CHEBI:18420"/>
    </ligand>
</feature>
<dbReference type="AlphaFoldDB" id="A0A6G8FG89"/>
<sequence>MTRYLLDTNVLIALCDPEQTFHEAASRWFYERGIRGWLTCPITENGTVRILSLAKYPGSQPPQAVLESLRSLLMVGNHEHIPDDVSLLDDNIDPSQISGSGLVTDTYLALLAHYHGAELATFDRRISTAALRVNGRVHQIPV</sequence>
<gene>
    <name evidence="6" type="primary">vapC</name>
    <name evidence="8" type="ORF">G7067_01730</name>
</gene>
<keyword evidence="2 6" id="KW-0540">Nuclease</keyword>
<keyword evidence="9" id="KW-1185">Reference proteome</keyword>
<dbReference type="InterPro" id="IPR022907">
    <property type="entry name" value="VapC_family"/>
</dbReference>
<dbReference type="HAMAP" id="MF_00265">
    <property type="entry name" value="VapC_Nob1"/>
    <property type="match status" value="1"/>
</dbReference>
<comment type="similarity">
    <text evidence="6">Belongs to the PINc/VapC protein family.</text>
</comment>
<comment type="cofactor">
    <cofactor evidence="6">
        <name>Mg(2+)</name>
        <dbReference type="ChEBI" id="CHEBI:18420"/>
    </cofactor>
</comment>
<dbReference type="EMBL" id="CP049934">
    <property type="protein sequence ID" value="QIM15411.1"/>
    <property type="molecule type" value="Genomic_DNA"/>
</dbReference>
<evidence type="ECO:0000259" key="7">
    <source>
        <dbReference type="Pfam" id="PF01850"/>
    </source>
</evidence>
<keyword evidence="1 6" id="KW-1277">Toxin-antitoxin system</keyword>
<evidence type="ECO:0000256" key="2">
    <source>
        <dbReference type="ARBA" id="ARBA00022722"/>
    </source>
</evidence>
<dbReference type="InterPro" id="IPR006226">
    <property type="entry name" value="Mtu_PIN"/>
</dbReference>
<dbReference type="GO" id="GO:0090729">
    <property type="term" value="F:toxin activity"/>
    <property type="evidence" value="ECO:0007669"/>
    <property type="project" value="UniProtKB-KW"/>
</dbReference>
<proteinExistence type="inferred from homology"/>
<dbReference type="InterPro" id="IPR029060">
    <property type="entry name" value="PIN-like_dom_sf"/>
</dbReference>
<feature type="binding site" evidence="6">
    <location>
        <position position="7"/>
    </location>
    <ligand>
        <name>Mg(2+)</name>
        <dbReference type="ChEBI" id="CHEBI:18420"/>
    </ligand>
</feature>
<dbReference type="EC" id="3.1.-.-" evidence="6"/>
<organism evidence="8 9">
    <name type="scientific">Leucobacter insecticola</name>
    <dbReference type="NCBI Taxonomy" id="2714934"/>
    <lineage>
        <taxon>Bacteria</taxon>
        <taxon>Bacillati</taxon>
        <taxon>Actinomycetota</taxon>
        <taxon>Actinomycetes</taxon>
        <taxon>Micrococcales</taxon>
        <taxon>Microbacteriaceae</taxon>
        <taxon>Leucobacter</taxon>
    </lineage>
</organism>
<dbReference type="GO" id="GO:0004540">
    <property type="term" value="F:RNA nuclease activity"/>
    <property type="evidence" value="ECO:0007669"/>
    <property type="project" value="InterPro"/>
</dbReference>
<accession>A0A6G8FG89</accession>
<dbReference type="RefSeq" id="WP_166321490.1">
    <property type="nucleotide sequence ID" value="NZ_CP049934.1"/>
</dbReference>
<feature type="domain" description="PIN" evidence="7">
    <location>
        <begin position="4"/>
        <end position="129"/>
    </location>
</feature>
<evidence type="ECO:0000256" key="6">
    <source>
        <dbReference type="HAMAP-Rule" id="MF_00265"/>
    </source>
</evidence>
<dbReference type="Gene3D" id="3.40.50.1010">
    <property type="entry name" value="5'-nuclease"/>
    <property type="match status" value="1"/>
</dbReference>
<dbReference type="InterPro" id="IPR002716">
    <property type="entry name" value="PIN_dom"/>
</dbReference>